<organism evidence="1 2">
    <name type="scientific">Romanomermis culicivorax</name>
    <name type="common">Nematode worm</name>
    <dbReference type="NCBI Taxonomy" id="13658"/>
    <lineage>
        <taxon>Eukaryota</taxon>
        <taxon>Metazoa</taxon>
        <taxon>Ecdysozoa</taxon>
        <taxon>Nematoda</taxon>
        <taxon>Enoplea</taxon>
        <taxon>Dorylaimia</taxon>
        <taxon>Mermithida</taxon>
        <taxon>Mermithoidea</taxon>
        <taxon>Mermithidae</taxon>
        <taxon>Romanomermis</taxon>
    </lineage>
</organism>
<sequence>MTISFEKPSFASIDDNRIVHSFDLPSLIAFNVCSISLMKDSVTLRYVQTRIQTEKDKLDFSV</sequence>
<dbReference type="Proteomes" id="UP000887565">
    <property type="component" value="Unplaced"/>
</dbReference>
<dbReference type="AlphaFoldDB" id="A0A915IVF1"/>
<name>A0A915IVF1_ROMCU</name>
<evidence type="ECO:0000313" key="1">
    <source>
        <dbReference type="Proteomes" id="UP000887565"/>
    </source>
</evidence>
<dbReference type="WBParaSite" id="nRc.2.0.1.t18179-RA">
    <property type="protein sequence ID" value="nRc.2.0.1.t18179-RA"/>
    <property type="gene ID" value="nRc.2.0.1.g18179"/>
</dbReference>
<proteinExistence type="predicted"/>
<accession>A0A915IVF1</accession>
<keyword evidence="1" id="KW-1185">Reference proteome</keyword>
<protein>
    <submittedName>
        <fullName evidence="2">Uncharacterized protein</fullName>
    </submittedName>
</protein>
<reference evidence="2" key="1">
    <citation type="submission" date="2022-11" db="UniProtKB">
        <authorList>
            <consortium name="WormBaseParasite"/>
        </authorList>
    </citation>
    <scope>IDENTIFICATION</scope>
</reference>
<evidence type="ECO:0000313" key="2">
    <source>
        <dbReference type="WBParaSite" id="nRc.2.0.1.t18179-RA"/>
    </source>
</evidence>